<dbReference type="Proteomes" id="UP001176961">
    <property type="component" value="Unassembled WGS sequence"/>
</dbReference>
<dbReference type="AlphaFoldDB" id="A0AA36MFL2"/>
<name>A0AA36MFL2_CYLNA</name>
<keyword evidence="3" id="KW-1185">Reference proteome</keyword>
<keyword evidence="1" id="KW-0812">Transmembrane</keyword>
<accession>A0AA36MFL2</accession>
<organism evidence="2 3">
    <name type="scientific">Cylicocyclus nassatus</name>
    <name type="common">Nematode worm</name>
    <dbReference type="NCBI Taxonomy" id="53992"/>
    <lineage>
        <taxon>Eukaryota</taxon>
        <taxon>Metazoa</taxon>
        <taxon>Ecdysozoa</taxon>
        <taxon>Nematoda</taxon>
        <taxon>Chromadorea</taxon>
        <taxon>Rhabditida</taxon>
        <taxon>Rhabditina</taxon>
        <taxon>Rhabditomorpha</taxon>
        <taxon>Strongyloidea</taxon>
        <taxon>Strongylidae</taxon>
        <taxon>Cylicocyclus</taxon>
    </lineage>
</organism>
<gene>
    <name evidence="2" type="ORF">CYNAS_LOCUS20418</name>
</gene>
<evidence type="ECO:0000256" key="1">
    <source>
        <dbReference type="SAM" id="Phobius"/>
    </source>
</evidence>
<dbReference type="EMBL" id="CATQJL010000316">
    <property type="protein sequence ID" value="CAJ0608435.1"/>
    <property type="molecule type" value="Genomic_DNA"/>
</dbReference>
<reference evidence="2" key="1">
    <citation type="submission" date="2023-07" db="EMBL/GenBank/DDBJ databases">
        <authorList>
            <consortium name="CYATHOMIX"/>
        </authorList>
    </citation>
    <scope>NUCLEOTIDE SEQUENCE</scope>
    <source>
        <strain evidence="2">N/A</strain>
    </source>
</reference>
<proteinExistence type="predicted"/>
<evidence type="ECO:0000313" key="3">
    <source>
        <dbReference type="Proteomes" id="UP001176961"/>
    </source>
</evidence>
<sequence length="69" mass="7786">MDSQAHYNFTHMIHSVKEDLDESSVGHLCNSASFESPALESSETSEKRLLHWIRFVIAAITTTYCIIVS</sequence>
<evidence type="ECO:0000313" key="2">
    <source>
        <dbReference type="EMBL" id="CAJ0608435.1"/>
    </source>
</evidence>
<protein>
    <submittedName>
        <fullName evidence="2">Uncharacterized protein</fullName>
    </submittedName>
</protein>
<feature type="transmembrane region" description="Helical" evidence="1">
    <location>
        <begin position="49"/>
        <end position="68"/>
    </location>
</feature>
<keyword evidence="1" id="KW-0472">Membrane</keyword>
<comment type="caution">
    <text evidence="2">The sequence shown here is derived from an EMBL/GenBank/DDBJ whole genome shotgun (WGS) entry which is preliminary data.</text>
</comment>
<keyword evidence="1" id="KW-1133">Transmembrane helix</keyword>